<protein>
    <submittedName>
        <fullName evidence="3">Trypsin-like serine protease</fullName>
        <ecNumber evidence="3">3.4.21.-</ecNumber>
    </submittedName>
</protein>
<keyword evidence="3" id="KW-0378">Hydrolase</keyword>
<dbReference type="Gene3D" id="2.40.10.10">
    <property type="entry name" value="Trypsin-like serine proteases"/>
    <property type="match status" value="2"/>
</dbReference>
<organism evidence="3 4">
    <name type="scientific">Corynebacterium parakroppenstedtii</name>
    <dbReference type="NCBI Taxonomy" id="2828363"/>
    <lineage>
        <taxon>Bacteria</taxon>
        <taxon>Bacillati</taxon>
        <taxon>Actinomycetota</taxon>
        <taxon>Actinomycetes</taxon>
        <taxon>Mycobacteriales</taxon>
        <taxon>Corynebacteriaceae</taxon>
        <taxon>Corynebacterium</taxon>
    </lineage>
</organism>
<dbReference type="Proteomes" id="UP001200604">
    <property type="component" value="Unassembled WGS sequence"/>
</dbReference>
<dbReference type="PROSITE" id="PS00135">
    <property type="entry name" value="TRYPSIN_SER"/>
    <property type="match status" value="1"/>
</dbReference>
<evidence type="ECO:0000313" key="3">
    <source>
        <dbReference type="EMBL" id="MCF6774693.1"/>
    </source>
</evidence>
<feature type="compositionally biased region" description="Low complexity" evidence="1">
    <location>
        <begin position="44"/>
        <end position="55"/>
    </location>
</feature>
<dbReference type="InterPro" id="IPR043504">
    <property type="entry name" value="Peptidase_S1_PA_chymotrypsin"/>
</dbReference>
<dbReference type="RefSeq" id="WP_146003204.1">
    <property type="nucleotide sequence ID" value="NZ_JAGSNY010000005.1"/>
</dbReference>
<dbReference type="SUPFAM" id="SSF50494">
    <property type="entry name" value="Trypsin-like serine proteases"/>
    <property type="match status" value="1"/>
</dbReference>
<name>A0ABS9HLK2_9CORY</name>
<feature type="compositionally biased region" description="Basic and acidic residues" evidence="1">
    <location>
        <begin position="62"/>
        <end position="74"/>
    </location>
</feature>
<sequence length="294" mass="32120">MGGGLVFALSRGPHDETVAQSSESRSEDTVNTTHVNPSSTNEAPTRTTKTPQPTTGDISDDNIGKDYPKEETKQWSENSLNDFEKRSRIFHRSKGLEWLKYSNGITPGARITNQNNSGFCSVGYLARKQNRLFVLTAGHCGKKGDVFAYSTSDGELVNFGRMVDSTGRTPSADYGLIEIANSAPMESSIIAFKKVYRLSHWETPENVRENDSVCRMGYRTGLSCGGFLGQLNKNAFEFEGTADHGDSGGPVFLQRGNDLIALGLESYGFEEDATRDGALSISGALDYWDLELLG</sequence>
<feature type="compositionally biased region" description="Polar residues" evidence="1">
    <location>
        <begin position="18"/>
        <end position="43"/>
    </location>
</feature>
<feature type="region of interest" description="Disordered" evidence="1">
    <location>
        <begin position="1"/>
        <end position="76"/>
    </location>
</feature>
<dbReference type="InterPro" id="IPR009003">
    <property type="entry name" value="Peptidase_S1_PA"/>
</dbReference>
<dbReference type="EMBL" id="JAKJKU010000004">
    <property type="protein sequence ID" value="MCF6774693.1"/>
    <property type="molecule type" value="Genomic_DNA"/>
</dbReference>
<comment type="caution">
    <text evidence="3">The sequence shown here is derived from an EMBL/GenBank/DDBJ whole genome shotgun (WGS) entry which is preliminary data.</text>
</comment>
<dbReference type="InterPro" id="IPR001254">
    <property type="entry name" value="Trypsin_dom"/>
</dbReference>
<gene>
    <name evidence="3" type="ORF">L3H44_09800</name>
</gene>
<evidence type="ECO:0000313" key="4">
    <source>
        <dbReference type="Proteomes" id="UP001200604"/>
    </source>
</evidence>
<dbReference type="Pfam" id="PF00089">
    <property type="entry name" value="Trypsin"/>
    <property type="match status" value="1"/>
</dbReference>
<dbReference type="EC" id="3.4.21.-" evidence="3"/>
<dbReference type="InterPro" id="IPR033116">
    <property type="entry name" value="TRYPSIN_SER"/>
</dbReference>
<evidence type="ECO:0000256" key="1">
    <source>
        <dbReference type="SAM" id="MobiDB-lite"/>
    </source>
</evidence>
<reference evidence="3 4" key="1">
    <citation type="submission" date="2022-01" db="EMBL/GenBank/DDBJ databases">
        <title>Identification and Characterization of Corynebacterium sp.</title>
        <authorList>
            <person name="Luo Q."/>
            <person name="Qu P."/>
            <person name="Chen Q."/>
        </authorList>
    </citation>
    <scope>NUCLEOTIDE SEQUENCE [LARGE SCALE GENOMIC DNA]</scope>
    <source>
        <strain evidence="3 4">MC-12</strain>
    </source>
</reference>
<accession>A0ABS9HLK2</accession>
<dbReference type="InterPro" id="IPR018114">
    <property type="entry name" value="TRYPSIN_HIS"/>
</dbReference>
<keyword evidence="4" id="KW-1185">Reference proteome</keyword>
<dbReference type="GO" id="GO:0016787">
    <property type="term" value="F:hydrolase activity"/>
    <property type="evidence" value="ECO:0007669"/>
    <property type="project" value="UniProtKB-KW"/>
</dbReference>
<proteinExistence type="predicted"/>
<dbReference type="PROSITE" id="PS00134">
    <property type="entry name" value="TRYPSIN_HIS"/>
    <property type="match status" value="1"/>
</dbReference>
<feature type="domain" description="Peptidase S1" evidence="2">
    <location>
        <begin position="123"/>
        <end position="272"/>
    </location>
</feature>
<evidence type="ECO:0000259" key="2">
    <source>
        <dbReference type="Pfam" id="PF00089"/>
    </source>
</evidence>
<dbReference type="GeneID" id="92727519"/>